<dbReference type="EMBL" id="UINC01102640">
    <property type="protein sequence ID" value="SVC64420.1"/>
    <property type="molecule type" value="Genomic_DNA"/>
</dbReference>
<gene>
    <name evidence="2" type="ORF">METZ01_LOCUS317274</name>
</gene>
<sequence length="363" mass="40054">MMKPFLAMVLAFTITARGAERVDNGLLAFYDFNTIEGPIVKDRSGLKPSLDLRIRAQGNTRRTNGSLEIIKGTVITSERPPLRMLNALKQSNEITVEVWFKPGNLKQDGPARLVTISKNISERNFTIGQKAANLQSRLRTTRTSKNGMPAIDTTPILSEKLTHAVYVRDSSGIASLYVNGKKVKGQMTAGAMSNWDSSYRLALGNELSGERPWLGTLYLVAIYNRDLSAKEVALHFKSGAQAKMDPTKLAAAQNEHLFETKIAPLLSKHCLECHDPATTKGDLDLSQKLTAFADKDMIVSGKHEISTLWEAVAKNEMPKKRTPLSTSEKALLKQWIDGGAKWTLSRIDPAIYAQGNETSGNWI</sequence>
<dbReference type="Pfam" id="PF13385">
    <property type="entry name" value="Laminin_G_3"/>
    <property type="match status" value="1"/>
</dbReference>
<dbReference type="AlphaFoldDB" id="A0A382NUU9"/>
<protein>
    <recommendedName>
        <fullName evidence="1">Cytochrome C Planctomycete-type domain-containing protein</fullName>
    </recommendedName>
</protein>
<dbReference type="InterPro" id="IPR013320">
    <property type="entry name" value="ConA-like_dom_sf"/>
</dbReference>
<feature type="domain" description="Cytochrome C Planctomycete-type" evidence="1">
    <location>
        <begin position="270"/>
        <end position="319"/>
    </location>
</feature>
<name>A0A382NUU9_9ZZZZ</name>
<reference evidence="2" key="1">
    <citation type="submission" date="2018-05" db="EMBL/GenBank/DDBJ databases">
        <authorList>
            <person name="Lanie J.A."/>
            <person name="Ng W.-L."/>
            <person name="Kazmierczak K.M."/>
            <person name="Andrzejewski T.M."/>
            <person name="Davidsen T.M."/>
            <person name="Wayne K.J."/>
            <person name="Tettelin H."/>
            <person name="Glass J.I."/>
            <person name="Rusch D."/>
            <person name="Podicherti R."/>
            <person name="Tsui H.-C.T."/>
            <person name="Winkler M.E."/>
        </authorList>
    </citation>
    <scope>NUCLEOTIDE SEQUENCE</scope>
</reference>
<accession>A0A382NUU9</accession>
<organism evidence="2">
    <name type="scientific">marine metagenome</name>
    <dbReference type="NCBI Taxonomy" id="408172"/>
    <lineage>
        <taxon>unclassified sequences</taxon>
        <taxon>metagenomes</taxon>
        <taxon>ecological metagenomes</taxon>
    </lineage>
</organism>
<evidence type="ECO:0000313" key="2">
    <source>
        <dbReference type="EMBL" id="SVC64420.1"/>
    </source>
</evidence>
<proteinExistence type="predicted"/>
<dbReference type="PANTHER" id="PTHR35889:SF3">
    <property type="entry name" value="F-BOX DOMAIN-CONTAINING PROTEIN"/>
    <property type="match status" value="1"/>
</dbReference>
<dbReference type="PANTHER" id="PTHR35889">
    <property type="entry name" value="CYCLOINULO-OLIGOSACCHARIDE FRUCTANOTRANSFERASE-RELATED"/>
    <property type="match status" value="1"/>
</dbReference>
<dbReference type="Pfam" id="PF07635">
    <property type="entry name" value="PSCyt1"/>
    <property type="match status" value="1"/>
</dbReference>
<feature type="non-terminal residue" evidence="2">
    <location>
        <position position="363"/>
    </location>
</feature>
<dbReference type="InterPro" id="IPR011429">
    <property type="entry name" value="Cyt_c_Planctomycete-type"/>
</dbReference>
<dbReference type="SUPFAM" id="SSF49899">
    <property type="entry name" value="Concanavalin A-like lectins/glucanases"/>
    <property type="match status" value="1"/>
</dbReference>
<dbReference type="Gene3D" id="2.60.120.200">
    <property type="match status" value="1"/>
</dbReference>
<evidence type="ECO:0000259" key="1">
    <source>
        <dbReference type="Pfam" id="PF07635"/>
    </source>
</evidence>